<protein>
    <submittedName>
        <fullName evidence="2">Uncharacterized protein</fullName>
    </submittedName>
</protein>
<dbReference type="Proteomes" id="UP000076532">
    <property type="component" value="Unassembled WGS sequence"/>
</dbReference>
<evidence type="ECO:0000313" key="2">
    <source>
        <dbReference type="EMBL" id="KZP30684.1"/>
    </source>
</evidence>
<feature type="region of interest" description="Disordered" evidence="1">
    <location>
        <begin position="73"/>
        <end position="114"/>
    </location>
</feature>
<evidence type="ECO:0000256" key="1">
    <source>
        <dbReference type="SAM" id="MobiDB-lite"/>
    </source>
</evidence>
<organism evidence="2 3">
    <name type="scientific">Athelia psychrophila</name>
    <dbReference type="NCBI Taxonomy" id="1759441"/>
    <lineage>
        <taxon>Eukaryota</taxon>
        <taxon>Fungi</taxon>
        <taxon>Dikarya</taxon>
        <taxon>Basidiomycota</taxon>
        <taxon>Agaricomycotina</taxon>
        <taxon>Agaricomycetes</taxon>
        <taxon>Agaricomycetidae</taxon>
        <taxon>Atheliales</taxon>
        <taxon>Atheliaceae</taxon>
        <taxon>Athelia</taxon>
    </lineage>
</organism>
<name>A0A166TJI2_9AGAM</name>
<feature type="compositionally biased region" description="Polar residues" evidence="1">
    <location>
        <begin position="103"/>
        <end position="114"/>
    </location>
</feature>
<proteinExistence type="predicted"/>
<keyword evidence="3" id="KW-1185">Reference proteome</keyword>
<dbReference type="AlphaFoldDB" id="A0A166TJI2"/>
<dbReference type="OrthoDB" id="191139at2759"/>
<accession>A0A166TJI2</accession>
<reference evidence="2 3" key="1">
    <citation type="journal article" date="2016" name="Mol. Biol. Evol.">
        <title>Comparative Genomics of Early-Diverging Mushroom-Forming Fungi Provides Insights into the Origins of Lignocellulose Decay Capabilities.</title>
        <authorList>
            <person name="Nagy L.G."/>
            <person name="Riley R."/>
            <person name="Tritt A."/>
            <person name="Adam C."/>
            <person name="Daum C."/>
            <person name="Floudas D."/>
            <person name="Sun H."/>
            <person name="Yadav J.S."/>
            <person name="Pangilinan J."/>
            <person name="Larsson K.H."/>
            <person name="Matsuura K."/>
            <person name="Barry K."/>
            <person name="Labutti K."/>
            <person name="Kuo R."/>
            <person name="Ohm R.A."/>
            <person name="Bhattacharya S.S."/>
            <person name="Shirouzu T."/>
            <person name="Yoshinaga Y."/>
            <person name="Martin F.M."/>
            <person name="Grigoriev I.V."/>
            <person name="Hibbett D.S."/>
        </authorList>
    </citation>
    <scope>NUCLEOTIDE SEQUENCE [LARGE SCALE GENOMIC DNA]</scope>
    <source>
        <strain evidence="2 3">CBS 109695</strain>
    </source>
</reference>
<dbReference type="EMBL" id="KV417492">
    <property type="protein sequence ID" value="KZP30684.1"/>
    <property type="molecule type" value="Genomic_DNA"/>
</dbReference>
<sequence length="130" mass="13817">MYHARLGLFSRAAASGGQANRCCGWSTGRSWKGAVLQVPEMEGSDTLQRARKIVLLNSIAQEVITALGPHILHLDSKKPTPPSTPSPSSEVLRPGALPHSLGVPTTQDHGAQKATSLMRLATKIVTTREG</sequence>
<evidence type="ECO:0000313" key="3">
    <source>
        <dbReference type="Proteomes" id="UP000076532"/>
    </source>
</evidence>
<gene>
    <name evidence="2" type="ORF">FIBSPDRAFT_945618</name>
</gene>